<evidence type="ECO:0000256" key="1">
    <source>
        <dbReference type="ARBA" id="ARBA00004141"/>
    </source>
</evidence>
<dbReference type="Proteomes" id="UP000253250">
    <property type="component" value="Unassembled WGS sequence"/>
</dbReference>
<dbReference type="AlphaFoldDB" id="A0A368HKM6"/>
<dbReference type="PANTHER" id="PTHR37422">
    <property type="entry name" value="TEICHURONIC ACID BIOSYNTHESIS PROTEIN TUAE"/>
    <property type="match status" value="1"/>
</dbReference>
<feature type="transmembrane region" description="Helical" evidence="6">
    <location>
        <begin position="117"/>
        <end position="134"/>
    </location>
</feature>
<keyword evidence="3 6" id="KW-1133">Transmembrane helix</keyword>
<reference evidence="8 9" key="1">
    <citation type="submission" date="2018-02" db="EMBL/GenBank/DDBJ databases">
        <title>Insights into the biology of acidophilic members of the Acidiferrobacteraceae family derived from comparative genomic analyses.</title>
        <authorList>
            <person name="Issotta F."/>
            <person name="Thyssen C."/>
            <person name="Mena C."/>
            <person name="Moya A."/>
            <person name="Bellenberg S."/>
            <person name="Sproer C."/>
            <person name="Covarrubias P.C."/>
            <person name="Sand W."/>
            <person name="Quatrini R."/>
            <person name="Vera M."/>
        </authorList>
    </citation>
    <scope>NUCLEOTIDE SEQUENCE [LARGE SCALE GENOMIC DNA]</scope>
    <source>
        <strain evidence="9">m-1</strain>
    </source>
</reference>
<dbReference type="InterPro" id="IPR051533">
    <property type="entry name" value="WaaL-like"/>
</dbReference>
<evidence type="ECO:0000256" key="4">
    <source>
        <dbReference type="ARBA" id="ARBA00023136"/>
    </source>
</evidence>
<feature type="region of interest" description="Disordered" evidence="5">
    <location>
        <begin position="1"/>
        <end position="20"/>
    </location>
</feature>
<feature type="transmembrane region" description="Helical" evidence="6">
    <location>
        <begin position="88"/>
        <end position="105"/>
    </location>
</feature>
<feature type="transmembrane region" description="Helical" evidence="6">
    <location>
        <begin position="171"/>
        <end position="192"/>
    </location>
</feature>
<evidence type="ECO:0000256" key="6">
    <source>
        <dbReference type="SAM" id="Phobius"/>
    </source>
</evidence>
<evidence type="ECO:0000256" key="5">
    <source>
        <dbReference type="SAM" id="MobiDB-lite"/>
    </source>
</evidence>
<evidence type="ECO:0000259" key="7">
    <source>
        <dbReference type="Pfam" id="PF04932"/>
    </source>
</evidence>
<evidence type="ECO:0000313" key="8">
    <source>
        <dbReference type="EMBL" id="RCN59018.1"/>
    </source>
</evidence>
<feature type="transmembrane region" description="Helical" evidence="6">
    <location>
        <begin position="329"/>
        <end position="349"/>
    </location>
</feature>
<comment type="subcellular location">
    <subcellularLocation>
        <location evidence="1">Membrane</location>
        <topology evidence="1">Multi-pass membrane protein</topology>
    </subcellularLocation>
</comment>
<feature type="transmembrane region" description="Helical" evidence="6">
    <location>
        <begin position="395"/>
        <end position="411"/>
    </location>
</feature>
<keyword evidence="4 6" id="KW-0472">Membrane</keyword>
<dbReference type="InterPro" id="IPR007016">
    <property type="entry name" value="O-antigen_ligase-rel_domated"/>
</dbReference>
<organism evidence="8 9">
    <name type="scientific">Acidiferrobacter thiooxydans</name>
    <dbReference type="NCBI Taxonomy" id="163359"/>
    <lineage>
        <taxon>Bacteria</taxon>
        <taxon>Pseudomonadati</taxon>
        <taxon>Pseudomonadota</taxon>
        <taxon>Gammaproteobacteria</taxon>
        <taxon>Acidiferrobacterales</taxon>
        <taxon>Acidiferrobacteraceae</taxon>
        <taxon>Acidiferrobacter</taxon>
    </lineage>
</organism>
<dbReference type="GO" id="GO:0016020">
    <property type="term" value="C:membrane"/>
    <property type="evidence" value="ECO:0007669"/>
    <property type="project" value="UniProtKB-SubCell"/>
</dbReference>
<evidence type="ECO:0000256" key="2">
    <source>
        <dbReference type="ARBA" id="ARBA00022692"/>
    </source>
</evidence>
<evidence type="ECO:0000313" key="9">
    <source>
        <dbReference type="Proteomes" id="UP000253250"/>
    </source>
</evidence>
<dbReference type="OrthoDB" id="871774at2"/>
<gene>
    <name evidence="8" type="ORF">C4900_04545</name>
</gene>
<keyword evidence="2 6" id="KW-0812">Transmembrane</keyword>
<dbReference type="Pfam" id="PF04932">
    <property type="entry name" value="Wzy_C"/>
    <property type="match status" value="1"/>
</dbReference>
<feature type="transmembrane region" description="Helical" evidence="6">
    <location>
        <begin position="198"/>
        <end position="224"/>
    </location>
</feature>
<dbReference type="EMBL" id="PSYR01000001">
    <property type="protein sequence ID" value="RCN59018.1"/>
    <property type="molecule type" value="Genomic_DNA"/>
</dbReference>
<feature type="transmembrane region" description="Helical" evidence="6">
    <location>
        <begin position="60"/>
        <end position="76"/>
    </location>
</feature>
<feature type="transmembrane region" description="Helical" evidence="6">
    <location>
        <begin position="370"/>
        <end position="389"/>
    </location>
</feature>
<keyword evidence="9" id="KW-1185">Reference proteome</keyword>
<name>A0A368HKM6_9GAMM</name>
<sequence length="427" mass="46880">MLMPQAARTKPGPGSAPRPWETARIIETPLAHRLTLASMFVFLAKIGNLPHLGHFEIGKVMIGLSVLALLFEGGGWKEGLFSHPIMRAYMGLFVMGLLTIPIAVWPGGSARFLFGNYLKDMVLIVLLVVTTRTPKDVRRLLWTIIINTLILDAILLHYGDQKITIVHLGKNEIAMTSVIAFGMLLGLPVSGVGKVLKWAAGIMLAFSIFMSVSRGSYLGLSAVLMLYTYIRFGRRAGLAIVGGVFLALAVVVGAYEFGPPKVHHAVNTLIHIQNDYNLTARTGRIAIWKRGLKIIKTHPLGVGMRNFPIAEGHIVEDVIGERWMDAHNALLEATAELGILGGIVFLTLLKRGMQTANRLRKNRTHEDMSRIGLSLVLALFAYFVTASFLSEAYAVILYIQMGAIIAADRVYRYTVMREGNVISRPGA</sequence>
<evidence type="ECO:0000256" key="3">
    <source>
        <dbReference type="ARBA" id="ARBA00022989"/>
    </source>
</evidence>
<feature type="transmembrane region" description="Helical" evidence="6">
    <location>
        <begin position="140"/>
        <end position="159"/>
    </location>
</feature>
<dbReference type="PANTHER" id="PTHR37422:SF13">
    <property type="entry name" value="LIPOPOLYSACCHARIDE BIOSYNTHESIS PROTEIN PA4999-RELATED"/>
    <property type="match status" value="1"/>
</dbReference>
<accession>A0A368HKM6</accession>
<feature type="domain" description="O-antigen ligase-related" evidence="7">
    <location>
        <begin position="201"/>
        <end position="346"/>
    </location>
</feature>
<feature type="transmembrane region" description="Helical" evidence="6">
    <location>
        <begin position="236"/>
        <end position="255"/>
    </location>
</feature>
<proteinExistence type="predicted"/>
<comment type="caution">
    <text evidence="8">The sequence shown here is derived from an EMBL/GenBank/DDBJ whole genome shotgun (WGS) entry which is preliminary data.</text>
</comment>
<dbReference type="RefSeq" id="WP_114282405.1">
    <property type="nucleotide sequence ID" value="NZ_PSYR01000001.1"/>
</dbReference>
<protein>
    <recommendedName>
        <fullName evidence="7">O-antigen ligase-related domain-containing protein</fullName>
    </recommendedName>
</protein>